<dbReference type="InterPro" id="IPR045860">
    <property type="entry name" value="Snake_toxin-like_sf"/>
</dbReference>
<gene>
    <name evidence="3" type="ORF">KP79_PYT04383</name>
</gene>
<feature type="compositionally biased region" description="Polar residues" evidence="1">
    <location>
        <begin position="357"/>
        <end position="390"/>
    </location>
</feature>
<sequence>MCATEKAGWLAACVLSLLCWALLPVDVNGVTQSTQNVSSSALHDHYRCMYCHKAEHIIDCLDVITCAPHEVCYIEKEVLASGWPVINAGCRSRHTCNLKTCFGESMHGYAHAVNKRSTLSCHHCCEGEFCNLYGCPDSEDMSVLPSTRCMACDAVKDPVLCDKLINCPYSQQCVSYGVFHAGGLRFELGCEETSYCGAFKNNSNVKRDVTHHVGEIDLASTCCDTHLCNRNWPPQDQPPPKVISGFTCHHQTERPLLSTIIGLSSTPPTVTSGGPSRSPTTHGPITSAPNITIPTSENCKDRATESNCKLLNITSQLCDTISLTSVYYCVKFCGFCSPFPTAAHMISTIPTIPVSGSRPTPSTPVSHATQATPVSSRTSSAPTTQKSTLEPSHSPSTAGPATSSPNITLPSAENCTDRGVESACDYLNKTSQLCDTITITSVYYCVKFCGFCTPLPTLSVRQSQTTTTAGTVTTPVSQATVSTRLPQNVPVLVGKRLDDDSSWRKSWGRPRPLTRWQLHALLPRTRR</sequence>
<feature type="compositionally biased region" description="Low complexity" evidence="1">
    <location>
        <begin position="391"/>
        <end position="405"/>
    </location>
</feature>
<reference evidence="3 4" key="1">
    <citation type="journal article" date="2017" name="Nat. Ecol. Evol.">
        <title>Scallop genome provides insights into evolution of bilaterian karyotype and development.</title>
        <authorList>
            <person name="Wang S."/>
            <person name="Zhang J."/>
            <person name="Jiao W."/>
            <person name="Li J."/>
            <person name="Xun X."/>
            <person name="Sun Y."/>
            <person name="Guo X."/>
            <person name="Huan P."/>
            <person name="Dong B."/>
            <person name="Zhang L."/>
            <person name="Hu X."/>
            <person name="Sun X."/>
            <person name="Wang J."/>
            <person name="Zhao C."/>
            <person name="Wang Y."/>
            <person name="Wang D."/>
            <person name="Huang X."/>
            <person name="Wang R."/>
            <person name="Lv J."/>
            <person name="Li Y."/>
            <person name="Zhang Z."/>
            <person name="Liu B."/>
            <person name="Lu W."/>
            <person name="Hui Y."/>
            <person name="Liang J."/>
            <person name="Zhou Z."/>
            <person name="Hou R."/>
            <person name="Li X."/>
            <person name="Liu Y."/>
            <person name="Li H."/>
            <person name="Ning X."/>
            <person name="Lin Y."/>
            <person name="Zhao L."/>
            <person name="Xing Q."/>
            <person name="Dou J."/>
            <person name="Li Y."/>
            <person name="Mao J."/>
            <person name="Guo H."/>
            <person name="Dou H."/>
            <person name="Li T."/>
            <person name="Mu C."/>
            <person name="Jiang W."/>
            <person name="Fu Q."/>
            <person name="Fu X."/>
            <person name="Miao Y."/>
            <person name="Liu J."/>
            <person name="Yu Q."/>
            <person name="Li R."/>
            <person name="Liao H."/>
            <person name="Li X."/>
            <person name="Kong Y."/>
            <person name="Jiang Z."/>
            <person name="Chourrout D."/>
            <person name="Li R."/>
            <person name="Bao Z."/>
        </authorList>
    </citation>
    <scope>NUCLEOTIDE SEQUENCE [LARGE SCALE GENOMIC DNA]</scope>
    <source>
        <strain evidence="3 4">PY_sf001</strain>
    </source>
</reference>
<feature type="compositionally biased region" description="Polar residues" evidence="1">
    <location>
        <begin position="266"/>
        <end position="297"/>
    </location>
</feature>
<feature type="chain" id="PRO_5011990219" evidence="2">
    <location>
        <begin position="30"/>
        <end position="527"/>
    </location>
</feature>
<dbReference type="AlphaFoldDB" id="A0A210R0Z0"/>
<organism evidence="3 4">
    <name type="scientific">Mizuhopecten yessoensis</name>
    <name type="common">Japanese scallop</name>
    <name type="synonym">Patinopecten yessoensis</name>
    <dbReference type="NCBI Taxonomy" id="6573"/>
    <lineage>
        <taxon>Eukaryota</taxon>
        <taxon>Metazoa</taxon>
        <taxon>Spiralia</taxon>
        <taxon>Lophotrochozoa</taxon>
        <taxon>Mollusca</taxon>
        <taxon>Bivalvia</taxon>
        <taxon>Autobranchia</taxon>
        <taxon>Pteriomorphia</taxon>
        <taxon>Pectinida</taxon>
        <taxon>Pectinoidea</taxon>
        <taxon>Pectinidae</taxon>
        <taxon>Mizuhopecten</taxon>
    </lineage>
</organism>
<feature type="signal peptide" evidence="2">
    <location>
        <begin position="1"/>
        <end position="29"/>
    </location>
</feature>
<evidence type="ECO:0000313" key="3">
    <source>
        <dbReference type="EMBL" id="OWF54657.1"/>
    </source>
</evidence>
<dbReference type="EMBL" id="NEDP02000942">
    <property type="protein sequence ID" value="OWF54657.1"/>
    <property type="molecule type" value="Genomic_DNA"/>
</dbReference>
<protein>
    <submittedName>
        <fullName evidence="3">Uncharacterized protein</fullName>
    </submittedName>
</protein>
<dbReference type="Proteomes" id="UP000242188">
    <property type="component" value="Unassembled WGS sequence"/>
</dbReference>
<dbReference type="SUPFAM" id="SSF57302">
    <property type="entry name" value="Snake toxin-like"/>
    <property type="match status" value="1"/>
</dbReference>
<feature type="region of interest" description="Disordered" evidence="1">
    <location>
        <begin position="266"/>
        <end position="298"/>
    </location>
</feature>
<proteinExistence type="predicted"/>
<feature type="region of interest" description="Disordered" evidence="1">
    <location>
        <begin position="355"/>
        <end position="413"/>
    </location>
</feature>
<evidence type="ECO:0000313" key="4">
    <source>
        <dbReference type="Proteomes" id="UP000242188"/>
    </source>
</evidence>
<keyword evidence="4" id="KW-1185">Reference proteome</keyword>
<evidence type="ECO:0000256" key="1">
    <source>
        <dbReference type="SAM" id="MobiDB-lite"/>
    </source>
</evidence>
<evidence type="ECO:0000256" key="2">
    <source>
        <dbReference type="SAM" id="SignalP"/>
    </source>
</evidence>
<comment type="caution">
    <text evidence="3">The sequence shown here is derived from an EMBL/GenBank/DDBJ whole genome shotgun (WGS) entry which is preliminary data.</text>
</comment>
<dbReference type="OrthoDB" id="6126734at2759"/>
<keyword evidence="2" id="KW-0732">Signal</keyword>
<accession>A0A210R0Z0</accession>
<name>A0A210R0Z0_MIZYE</name>